<accession>A0AAV4Y0D6</accession>
<organism evidence="1 2">
    <name type="scientific">Caerostris extrusa</name>
    <name type="common">Bark spider</name>
    <name type="synonym">Caerostris bankana</name>
    <dbReference type="NCBI Taxonomy" id="172846"/>
    <lineage>
        <taxon>Eukaryota</taxon>
        <taxon>Metazoa</taxon>
        <taxon>Ecdysozoa</taxon>
        <taxon>Arthropoda</taxon>
        <taxon>Chelicerata</taxon>
        <taxon>Arachnida</taxon>
        <taxon>Araneae</taxon>
        <taxon>Araneomorphae</taxon>
        <taxon>Entelegynae</taxon>
        <taxon>Araneoidea</taxon>
        <taxon>Araneidae</taxon>
        <taxon>Caerostris</taxon>
    </lineage>
</organism>
<evidence type="ECO:0000313" key="2">
    <source>
        <dbReference type="Proteomes" id="UP001054945"/>
    </source>
</evidence>
<evidence type="ECO:0000313" key="1">
    <source>
        <dbReference type="EMBL" id="GIZ00548.1"/>
    </source>
</evidence>
<protein>
    <submittedName>
        <fullName evidence="1">Uncharacterized protein</fullName>
    </submittedName>
</protein>
<reference evidence="1 2" key="1">
    <citation type="submission" date="2021-06" db="EMBL/GenBank/DDBJ databases">
        <title>Caerostris extrusa draft genome.</title>
        <authorList>
            <person name="Kono N."/>
            <person name="Arakawa K."/>
        </authorList>
    </citation>
    <scope>NUCLEOTIDE SEQUENCE [LARGE SCALE GENOMIC DNA]</scope>
</reference>
<dbReference type="EMBL" id="BPLR01018558">
    <property type="protein sequence ID" value="GIZ00548.1"/>
    <property type="molecule type" value="Genomic_DNA"/>
</dbReference>
<proteinExistence type="predicted"/>
<sequence length="97" mass="10530">MHAAGLDGAPMSGTVLQEAPSVSGSRLSISGKCSPFNRVAAHNKWLSRVSDRQCSLLQSKSKLRLLNSMSESKPKNHGFFVGNMPVNPICQKFLLFV</sequence>
<comment type="caution">
    <text evidence="1">The sequence shown here is derived from an EMBL/GenBank/DDBJ whole genome shotgun (WGS) entry which is preliminary data.</text>
</comment>
<dbReference type="AlphaFoldDB" id="A0AAV4Y0D6"/>
<dbReference type="Proteomes" id="UP001054945">
    <property type="component" value="Unassembled WGS sequence"/>
</dbReference>
<keyword evidence="2" id="KW-1185">Reference proteome</keyword>
<gene>
    <name evidence="1" type="ORF">CEXT_281201</name>
</gene>
<name>A0AAV4Y0D6_CAEEX</name>